<organism evidence="1 2">
    <name type="scientific">Vermiconidia calcicola</name>
    <dbReference type="NCBI Taxonomy" id="1690605"/>
    <lineage>
        <taxon>Eukaryota</taxon>
        <taxon>Fungi</taxon>
        <taxon>Dikarya</taxon>
        <taxon>Ascomycota</taxon>
        <taxon>Pezizomycotina</taxon>
        <taxon>Dothideomycetes</taxon>
        <taxon>Dothideomycetidae</taxon>
        <taxon>Mycosphaerellales</taxon>
        <taxon>Extremaceae</taxon>
        <taxon>Vermiconidia</taxon>
    </lineage>
</organism>
<sequence length="137" mass="14742">MAIKPDALEQHAAAQLEVEIIPGTEVMRDVNNIHFAHAGCSEKGSILVPHPSNDPKGVNVITLVFANILIVPLSDVFGRRPISITFGILVILSNIWQALATSHESFLASRACNGLVTATSETIMVQLIADMHVNHLS</sequence>
<comment type="caution">
    <text evidence="1">The sequence shown here is derived from an EMBL/GenBank/DDBJ whole genome shotgun (WGS) entry which is preliminary data.</text>
</comment>
<accession>A0ACC3MFE9</accession>
<dbReference type="Proteomes" id="UP001281147">
    <property type="component" value="Unassembled WGS sequence"/>
</dbReference>
<evidence type="ECO:0000313" key="1">
    <source>
        <dbReference type="EMBL" id="KAK3686733.1"/>
    </source>
</evidence>
<evidence type="ECO:0000313" key="2">
    <source>
        <dbReference type="Proteomes" id="UP001281147"/>
    </source>
</evidence>
<name>A0ACC3MFE9_9PEZI</name>
<keyword evidence="2" id="KW-1185">Reference proteome</keyword>
<gene>
    <name evidence="1" type="ORF">LTR37_019525</name>
</gene>
<protein>
    <submittedName>
        <fullName evidence="1">Uncharacterized protein</fullName>
    </submittedName>
</protein>
<reference evidence="1" key="1">
    <citation type="submission" date="2023-07" db="EMBL/GenBank/DDBJ databases">
        <title>Black Yeasts Isolated from many extreme environments.</title>
        <authorList>
            <person name="Coleine C."/>
            <person name="Stajich J.E."/>
            <person name="Selbmann L."/>
        </authorList>
    </citation>
    <scope>NUCLEOTIDE SEQUENCE</scope>
    <source>
        <strain evidence="1">CCFEE 5714</strain>
    </source>
</reference>
<dbReference type="EMBL" id="JAUTXU010000305">
    <property type="protein sequence ID" value="KAK3686733.1"/>
    <property type="molecule type" value="Genomic_DNA"/>
</dbReference>
<proteinExistence type="predicted"/>